<evidence type="ECO:0000313" key="3">
    <source>
        <dbReference type="EMBL" id="MBS4194389.1"/>
    </source>
</evidence>
<keyword evidence="1" id="KW-0812">Transmembrane</keyword>
<dbReference type="Pfam" id="PF04536">
    <property type="entry name" value="TPM_phosphatase"/>
    <property type="match status" value="1"/>
</dbReference>
<name>A0A942YG76_9BACI</name>
<dbReference type="RefSeq" id="WP_213123576.1">
    <property type="nucleotide sequence ID" value="NZ_JAGYPG010000001.1"/>
</dbReference>
<organism evidence="3 4">
    <name type="scientific">Lederbergia citri</name>
    <dbReference type="NCBI Taxonomy" id="2833580"/>
    <lineage>
        <taxon>Bacteria</taxon>
        <taxon>Bacillati</taxon>
        <taxon>Bacillota</taxon>
        <taxon>Bacilli</taxon>
        <taxon>Bacillales</taxon>
        <taxon>Bacillaceae</taxon>
        <taxon>Lederbergia</taxon>
    </lineage>
</organism>
<dbReference type="PANTHER" id="PTHR30373">
    <property type="entry name" value="UPF0603 PROTEIN YGCG"/>
    <property type="match status" value="1"/>
</dbReference>
<evidence type="ECO:0000313" key="4">
    <source>
        <dbReference type="Proteomes" id="UP000681414"/>
    </source>
</evidence>
<keyword evidence="1" id="KW-0472">Membrane</keyword>
<accession>A0A942YG76</accession>
<dbReference type="InterPro" id="IPR007621">
    <property type="entry name" value="TPM_dom"/>
</dbReference>
<evidence type="ECO:0000256" key="1">
    <source>
        <dbReference type="SAM" id="Phobius"/>
    </source>
</evidence>
<gene>
    <name evidence="3" type="ORF">KHA97_04800</name>
</gene>
<comment type="caution">
    <text evidence="3">The sequence shown here is derived from an EMBL/GenBank/DDBJ whole genome shotgun (WGS) entry which is preliminary data.</text>
</comment>
<dbReference type="Proteomes" id="UP000681414">
    <property type="component" value="Unassembled WGS sequence"/>
</dbReference>
<proteinExistence type="predicted"/>
<feature type="transmembrane region" description="Helical" evidence="1">
    <location>
        <begin position="188"/>
        <end position="208"/>
    </location>
</feature>
<dbReference type="EMBL" id="JAGYPG010000001">
    <property type="protein sequence ID" value="MBS4194389.1"/>
    <property type="molecule type" value="Genomic_DNA"/>
</dbReference>
<keyword evidence="4" id="KW-1185">Reference proteome</keyword>
<evidence type="ECO:0000259" key="2">
    <source>
        <dbReference type="Pfam" id="PF04536"/>
    </source>
</evidence>
<dbReference type="Gene3D" id="3.10.310.50">
    <property type="match status" value="1"/>
</dbReference>
<dbReference type="AlphaFoldDB" id="A0A942YG76"/>
<feature type="domain" description="TPM" evidence="2">
    <location>
        <begin position="37"/>
        <end position="159"/>
    </location>
</feature>
<keyword evidence="1" id="KW-1133">Transmembrane helix</keyword>
<dbReference type="PANTHER" id="PTHR30373:SF2">
    <property type="entry name" value="UPF0603 PROTEIN YGCG"/>
    <property type="match status" value="1"/>
</dbReference>
<reference evidence="3 4" key="1">
    <citation type="submission" date="2021-05" db="EMBL/GenBank/DDBJ databases">
        <title>Novel Bacillus species.</title>
        <authorList>
            <person name="Liu G."/>
        </authorList>
    </citation>
    <scope>NUCLEOTIDE SEQUENCE [LARGE SCALE GENOMIC DNA]</scope>
    <source>
        <strain evidence="4">FJAT-49780</strain>
    </source>
</reference>
<protein>
    <submittedName>
        <fullName evidence="3">TPM domain-containing protein</fullName>
    </submittedName>
</protein>
<sequence length="238" mass="27352">MKKAHLLFILFVFTAIFLTNKHSYAETVPKPVGDIYVQDFANILNAAQKKELIKLGTHLDKESESQIAVLTVNSLEHIPVGEFASKAMKEYELGNQTEDNGVLLLFSLNDRKIYIEVGSGLKDRLNDKSIGKILDTHALPYLENGELSEAITNTYKKLFNEVAAEYKLKKRVKTESFEYGYNDGKNRWSLIIFLFIVLTIIYLDYRFLKGKIMKTTLRILAVIIRRIGRKIVKNRSRM</sequence>